<dbReference type="Proteomes" id="UP000245911">
    <property type="component" value="Unassembled WGS sequence"/>
</dbReference>
<dbReference type="OrthoDB" id="7365442at2"/>
<comment type="caution">
    <text evidence="2">The sequence shown here is derived from an EMBL/GenBank/DDBJ whole genome shotgun (WGS) entry which is preliminary data.</text>
</comment>
<reference evidence="2 3" key="1">
    <citation type="submission" date="2018-04" db="EMBL/GenBank/DDBJ databases">
        <title>Pararhodobacter oceanense sp. nov., isolated from marine intertidal sediment.</title>
        <authorList>
            <person name="Wang X.-L."/>
            <person name="Du Z.-J."/>
        </authorList>
    </citation>
    <scope>NUCLEOTIDE SEQUENCE [LARGE SCALE GENOMIC DNA]</scope>
    <source>
        <strain evidence="2 3">AM505</strain>
    </source>
</reference>
<proteinExistence type="predicted"/>
<dbReference type="InterPro" id="IPR044992">
    <property type="entry name" value="ChyE-like"/>
</dbReference>
<evidence type="ECO:0000259" key="1">
    <source>
        <dbReference type="Pfam" id="PF00117"/>
    </source>
</evidence>
<evidence type="ECO:0000313" key="3">
    <source>
        <dbReference type="Proteomes" id="UP000245911"/>
    </source>
</evidence>
<evidence type="ECO:0000313" key="2">
    <source>
        <dbReference type="EMBL" id="PVH30824.1"/>
    </source>
</evidence>
<dbReference type="PANTHER" id="PTHR42695:SF5">
    <property type="entry name" value="GLUTAMINE AMIDOTRANSFERASE YLR126C-RELATED"/>
    <property type="match status" value="1"/>
</dbReference>
<dbReference type="GO" id="GO:0005829">
    <property type="term" value="C:cytosol"/>
    <property type="evidence" value="ECO:0007669"/>
    <property type="project" value="TreeGrafter"/>
</dbReference>
<keyword evidence="2" id="KW-0808">Transferase</keyword>
<gene>
    <name evidence="2" type="ORF">DDE20_02640</name>
</gene>
<dbReference type="InterPro" id="IPR029062">
    <property type="entry name" value="Class_I_gatase-like"/>
</dbReference>
<feature type="domain" description="Glutamine amidotransferase" evidence="1">
    <location>
        <begin position="39"/>
        <end position="175"/>
    </location>
</feature>
<protein>
    <submittedName>
        <fullName evidence="2">Glutamine amidotransferase</fullName>
    </submittedName>
</protein>
<dbReference type="GO" id="GO:0016740">
    <property type="term" value="F:transferase activity"/>
    <property type="evidence" value="ECO:0007669"/>
    <property type="project" value="UniProtKB-KW"/>
</dbReference>
<dbReference type="PANTHER" id="PTHR42695">
    <property type="entry name" value="GLUTAMINE AMIDOTRANSFERASE YLR126C-RELATED"/>
    <property type="match status" value="1"/>
</dbReference>
<dbReference type="EMBL" id="QDKM01000001">
    <property type="protein sequence ID" value="PVH30824.1"/>
    <property type="molecule type" value="Genomic_DNA"/>
</dbReference>
<dbReference type="CDD" id="cd01741">
    <property type="entry name" value="GATase1_1"/>
    <property type="match status" value="1"/>
</dbReference>
<keyword evidence="2" id="KW-0315">Glutamine amidotransferase</keyword>
<dbReference type="RefSeq" id="WP_116557232.1">
    <property type="nucleotide sequence ID" value="NZ_QDKM01000001.1"/>
</dbReference>
<name>A0A2T8HZF3_9RHOB</name>
<dbReference type="SUPFAM" id="SSF52317">
    <property type="entry name" value="Class I glutamine amidotransferase-like"/>
    <property type="match status" value="1"/>
</dbReference>
<dbReference type="PROSITE" id="PS51273">
    <property type="entry name" value="GATASE_TYPE_1"/>
    <property type="match status" value="1"/>
</dbReference>
<organism evidence="2 3">
    <name type="scientific">Pararhodobacter oceanensis</name>
    <dbReference type="NCBI Taxonomy" id="2172121"/>
    <lineage>
        <taxon>Bacteria</taxon>
        <taxon>Pseudomonadati</taxon>
        <taxon>Pseudomonadota</taxon>
        <taxon>Alphaproteobacteria</taxon>
        <taxon>Rhodobacterales</taxon>
        <taxon>Paracoccaceae</taxon>
        <taxon>Pararhodobacter</taxon>
    </lineage>
</organism>
<accession>A0A2T8HZF3</accession>
<dbReference type="Gene3D" id="3.40.50.880">
    <property type="match status" value="1"/>
</dbReference>
<dbReference type="AlphaFoldDB" id="A0A2T8HZF3"/>
<keyword evidence="3" id="KW-1185">Reference proteome</keyword>
<sequence>MKIGILQTGYAPDILLETGDYPQLFERLLAGQGFEFETFKVVDMEFPAAVTACDGWLITGSKHGVYEDHAFIPPLEDFIRDAFKAEVPVAGVCFGHQIMAQALGGQVEKFSEGWAIGATDYHFGDQTVRLNAWHQDQVIRPPEGAQTVGHSDFCRHAALSYGAKGYSVQPHPEFDAAFISGLITHRGRGVVPDDLLARASSRLDLPVDNAQIANQIAAFFKAARVAASSS</sequence>
<dbReference type="Pfam" id="PF00117">
    <property type="entry name" value="GATase"/>
    <property type="match status" value="1"/>
</dbReference>
<dbReference type="InterPro" id="IPR017926">
    <property type="entry name" value="GATASE"/>
</dbReference>